<dbReference type="InterPro" id="IPR052895">
    <property type="entry name" value="HetReg/Transcr_Mod"/>
</dbReference>
<dbReference type="PANTHER" id="PTHR24148:SF64">
    <property type="entry name" value="HETEROKARYON INCOMPATIBILITY DOMAIN-CONTAINING PROTEIN"/>
    <property type="match status" value="1"/>
</dbReference>
<comment type="caution">
    <text evidence="2">The sequence shown here is derived from an EMBL/GenBank/DDBJ whole genome shotgun (WGS) entry which is preliminary data.</text>
</comment>
<dbReference type="Pfam" id="PF26639">
    <property type="entry name" value="Het-6_barrel"/>
    <property type="match status" value="1"/>
</dbReference>
<feature type="domain" description="Heterokaryon incompatibility" evidence="1">
    <location>
        <begin position="54"/>
        <end position="213"/>
    </location>
</feature>
<reference evidence="2 3" key="1">
    <citation type="journal article" date="2024" name="Commun. Biol.">
        <title>Comparative genomic analysis of thermophilic fungi reveals convergent evolutionary adaptations and gene losses.</title>
        <authorList>
            <person name="Steindorff A.S."/>
            <person name="Aguilar-Pontes M.V."/>
            <person name="Robinson A.J."/>
            <person name="Andreopoulos B."/>
            <person name="LaButti K."/>
            <person name="Kuo A."/>
            <person name="Mondo S."/>
            <person name="Riley R."/>
            <person name="Otillar R."/>
            <person name="Haridas S."/>
            <person name="Lipzen A."/>
            <person name="Grimwood J."/>
            <person name="Schmutz J."/>
            <person name="Clum A."/>
            <person name="Reid I.D."/>
            <person name="Moisan M.C."/>
            <person name="Butler G."/>
            <person name="Nguyen T.T.M."/>
            <person name="Dewar K."/>
            <person name="Conant G."/>
            <person name="Drula E."/>
            <person name="Henrissat B."/>
            <person name="Hansel C."/>
            <person name="Singer S."/>
            <person name="Hutchinson M.I."/>
            <person name="de Vries R.P."/>
            <person name="Natvig D.O."/>
            <person name="Powell A.J."/>
            <person name="Tsang A."/>
            <person name="Grigoriev I.V."/>
        </authorList>
    </citation>
    <scope>NUCLEOTIDE SEQUENCE [LARGE SCALE GENOMIC DNA]</scope>
    <source>
        <strain evidence="2 3">CBS 620.91</strain>
    </source>
</reference>
<evidence type="ECO:0000259" key="1">
    <source>
        <dbReference type="Pfam" id="PF06985"/>
    </source>
</evidence>
<dbReference type="InterPro" id="IPR010730">
    <property type="entry name" value="HET"/>
</dbReference>
<sequence length="648" mass="72171">MDSTSPESPSPYKYTPLSPDVDDEIRLLYLEPGSGNDPIVFTLHPARLSQTPAYEAISYNWGDATQRADVLCDGKGLSITVSLFSALRRLRRPHSVRVLWADAVCINQDDIPEKNKQILLMRDIYTCTTRVLIWLGESSPELAGLDECLRTAKDLLPPEVLDWEDLYRESKAIGPTLEQLRREGKPNFADMDWTPLANLMLRPWFGRRWVIQETALADNNVPRLAICGDIEFSWDDLASVAYRLGSYSLLCIMCGLSTIHAPGPSMFAWFADETTAGNNLSNTFMVYLLRYFRSHNLSLVDGVVATAMFKCTDSRDHLYSLMSLFRIPPGLKPDYAITMEDMCLRFATAMLVSEQNLKTLTLAPDTFIPLGVNPSTPKRLALPSWAPDLSRQGMVQPLVAYTIRPQLFHAGGTLPPDTAVSTDPTGRVLRLRGRLVDAIAALVPPQGHFPPPQDHELAGRSGLQAVLSRRLLNWITECLAIAVPFPNGEEKWVALHAADQTFRRDFYEALMCGMTGMRDPVPEELLEAAHIYCLNLFATFTEPGYQPSPKTLDILHKYGVLIENPLMNVGTVRSFCCTAEGRLGQVRHTAQKGDVFCVVLGAEVPYLLRPSPGKPGVYTLIGDAYLQGMMQGEALVDARYETVDIFIE</sequence>
<evidence type="ECO:0000313" key="3">
    <source>
        <dbReference type="Proteomes" id="UP001583172"/>
    </source>
</evidence>
<accession>A0ABR3VLK4</accession>
<dbReference type="Pfam" id="PF06985">
    <property type="entry name" value="HET"/>
    <property type="match status" value="1"/>
</dbReference>
<name>A0ABR3VLK4_HUMIN</name>
<protein>
    <recommendedName>
        <fullName evidence="1">Heterokaryon incompatibility domain-containing protein</fullName>
    </recommendedName>
</protein>
<gene>
    <name evidence="2" type="ORF">VTJ49DRAFT_4253</name>
</gene>
<dbReference type="Proteomes" id="UP001583172">
    <property type="component" value="Unassembled WGS sequence"/>
</dbReference>
<keyword evidence="3" id="KW-1185">Reference proteome</keyword>
<dbReference type="PANTHER" id="PTHR24148">
    <property type="entry name" value="ANKYRIN REPEAT DOMAIN-CONTAINING PROTEIN 39 HOMOLOG-RELATED"/>
    <property type="match status" value="1"/>
</dbReference>
<organism evidence="2 3">
    <name type="scientific">Humicola insolens</name>
    <name type="common">Soft-rot fungus</name>
    <dbReference type="NCBI Taxonomy" id="85995"/>
    <lineage>
        <taxon>Eukaryota</taxon>
        <taxon>Fungi</taxon>
        <taxon>Dikarya</taxon>
        <taxon>Ascomycota</taxon>
        <taxon>Pezizomycotina</taxon>
        <taxon>Sordariomycetes</taxon>
        <taxon>Sordariomycetidae</taxon>
        <taxon>Sordariales</taxon>
        <taxon>Chaetomiaceae</taxon>
        <taxon>Mycothermus</taxon>
    </lineage>
</organism>
<evidence type="ECO:0000313" key="2">
    <source>
        <dbReference type="EMBL" id="KAL1842768.1"/>
    </source>
</evidence>
<dbReference type="EMBL" id="JAZGSY010000033">
    <property type="protein sequence ID" value="KAL1842768.1"/>
    <property type="molecule type" value="Genomic_DNA"/>
</dbReference>
<proteinExistence type="predicted"/>